<feature type="region of interest" description="Disordered" evidence="3">
    <location>
        <begin position="1"/>
        <end position="27"/>
    </location>
</feature>
<dbReference type="Pfam" id="PF00106">
    <property type="entry name" value="adh_short"/>
    <property type="match status" value="1"/>
</dbReference>
<gene>
    <name evidence="4" type="ORF">HK097_003670</name>
</gene>
<evidence type="ECO:0000256" key="3">
    <source>
        <dbReference type="SAM" id="MobiDB-lite"/>
    </source>
</evidence>
<dbReference type="GO" id="GO:0016616">
    <property type="term" value="F:oxidoreductase activity, acting on the CH-OH group of donors, NAD or NADP as acceptor"/>
    <property type="evidence" value="ECO:0007669"/>
    <property type="project" value="TreeGrafter"/>
</dbReference>
<dbReference type="CDD" id="cd05233">
    <property type="entry name" value="SDR_c"/>
    <property type="match status" value="1"/>
</dbReference>
<dbReference type="Proteomes" id="UP001212841">
    <property type="component" value="Unassembled WGS sequence"/>
</dbReference>
<evidence type="ECO:0000313" key="4">
    <source>
        <dbReference type="EMBL" id="KAJ3036929.1"/>
    </source>
</evidence>
<evidence type="ECO:0000256" key="1">
    <source>
        <dbReference type="ARBA" id="ARBA00006484"/>
    </source>
</evidence>
<accession>A0AAD5S233</accession>
<dbReference type="SUPFAM" id="SSF51735">
    <property type="entry name" value="NAD(P)-binding Rossmann-fold domains"/>
    <property type="match status" value="1"/>
</dbReference>
<dbReference type="PANTHER" id="PTHR42760">
    <property type="entry name" value="SHORT-CHAIN DEHYDROGENASES/REDUCTASES FAMILY MEMBER"/>
    <property type="match status" value="1"/>
</dbReference>
<evidence type="ECO:0000313" key="5">
    <source>
        <dbReference type="Proteomes" id="UP001212841"/>
    </source>
</evidence>
<comment type="caution">
    <text evidence="4">The sequence shown here is derived from an EMBL/GenBank/DDBJ whole genome shotgun (WGS) entry which is preliminary data.</text>
</comment>
<dbReference type="PRINTS" id="PR00081">
    <property type="entry name" value="GDHRDH"/>
</dbReference>
<reference evidence="4" key="1">
    <citation type="submission" date="2020-05" db="EMBL/GenBank/DDBJ databases">
        <title>Phylogenomic resolution of chytrid fungi.</title>
        <authorList>
            <person name="Stajich J.E."/>
            <person name="Amses K."/>
            <person name="Simmons R."/>
            <person name="Seto K."/>
            <person name="Myers J."/>
            <person name="Bonds A."/>
            <person name="Quandt C.A."/>
            <person name="Barry K."/>
            <person name="Liu P."/>
            <person name="Grigoriev I."/>
            <person name="Longcore J.E."/>
            <person name="James T.Y."/>
        </authorList>
    </citation>
    <scope>NUCLEOTIDE SEQUENCE</scope>
    <source>
        <strain evidence="4">JEL0318</strain>
    </source>
</reference>
<comment type="similarity">
    <text evidence="1">Belongs to the short-chain dehydrogenases/reductases (SDR) family.</text>
</comment>
<dbReference type="Gene3D" id="3.40.50.720">
    <property type="entry name" value="NAD(P)-binding Rossmann-like Domain"/>
    <property type="match status" value="1"/>
</dbReference>
<sequence>MPQAVKPTHHDIYPAIDPSNPSSKLADSAKGRTVVVTGAGRGIGRSIVLNYAKANPKVLVLAARTTSQLDEVESEIQKINPSIKVIKQSTDITDQQSVHNLIHTIVDNTDKDAPITLINNAGYGPKPQLIHETDTSEWFKTWDINIKGTYLVTRALLPHINTTHKNYIINISSVASRHEYYIPGFSAYNPSKTALNRFTEFTQLEYGDSHNLVTFAVHPGGVKTELAKEGMPEELKHLLVDEPELMGGFAVWLGSGRVDFAKGRYLECTWDVEEIVKQEERVKETDLWKTVVVV</sequence>
<evidence type="ECO:0008006" key="6">
    <source>
        <dbReference type="Google" id="ProtNLM"/>
    </source>
</evidence>
<dbReference type="InterPro" id="IPR036291">
    <property type="entry name" value="NAD(P)-bd_dom_sf"/>
</dbReference>
<dbReference type="AlphaFoldDB" id="A0AAD5S233"/>
<protein>
    <recommendedName>
        <fullName evidence="6">NAD(P)-binding protein</fullName>
    </recommendedName>
</protein>
<keyword evidence="2" id="KW-0560">Oxidoreductase</keyword>
<evidence type="ECO:0000256" key="2">
    <source>
        <dbReference type="ARBA" id="ARBA00023002"/>
    </source>
</evidence>
<organism evidence="4 5">
    <name type="scientific">Rhizophlyctis rosea</name>
    <dbReference type="NCBI Taxonomy" id="64517"/>
    <lineage>
        <taxon>Eukaryota</taxon>
        <taxon>Fungi</taxon>
        <taxon>Fungi incertae sedis</taxon>
        <taxon>Chytridiomycota</taxon>
        <taxon>Chytridiomycota incertae sedis</taxon>
        <taxon>Chytridiomycetes</taxon>
        <taxon>Rhizophlyctidales</taxon>
        <taxon>Rhizophlyctidaceae</taxon>
        <taxon>Rhizophlyctis</taxon>
    </lineage>
</organism>
<dbReference type="InterPro" id="IPR002347">
    <property type="entry name" value="SDR_fam"/>
</dbReference>
<keyword evidence="5" id="KW-1185">Reference proteome</keyword>
<dbReference type="EMBL" id="JADGJD010001887">
    <property type="protein sequence ID" value="KAJ3036929.1"/>
    <property type="molecule type" value="Genomic_DNA"/>
</dbReference>
<dbReference type="PANTHER" id="PTHR42760:SF37">
    <property type="entry name" value="CLAVALDEHYDE DEHYDROGENASE"/>
    <property type="match status" value="1"/>
</dbReference>
<proteinExistence type="inferred from homology"/>
<name>A0AAD5S233_9FUNG</name>